<evidence type="ECO:0000256" key="2">
    <source>
        <dbReference type="ARBA" id="ARBA00022692"/>
    </source>
</evidence>
<keyword evidence="7" id="KW-1185">Reference proteome</keyword>
<keyword evidence="4 5" id="KW-0472">Membrane</keyword>
<dbReference type="GO" id="GO:0050909">
    <property type="term" value="P:sensory perception of taste"/>
    <property type="evidence" value="ECO:0007669"/>
    <property type="project" value="InterPro"/>
</dbReference>
<feature type="transmembrane region" description="Helical" evidence="5">
    <location>
        <begin position="195"/>
        <end position="219"/>
    </location>
</feature>
<evidence type="ECO:0000313" key="7">
    <source>
        <dbReference type="Proteomes" id="UP000192578"/>
    </source>
</evidence>
<protein>
    <recommendedName>
        <fullName evidence="8">Gustatory receptor</fullName>
    </recommendedName>
</protein>
<evidence type="ECO:0008006" key="8">
    <source>
        <dbReference type="Google" id="ProtNLM"/>
    </source>
</evidence>
<organism evidence="6 7">
    <name type="scientific">Hypsibius exemplaris</name>
    <name type="common">Freshwater tardigrade</name>
    <dbReference type="NCBI Taxonomy" id="2072580"/>
    <lineage>
        <taxon>Eukaryota</taxon>
        <taxon>Metazoa</taxon>
        <taxon>Ecdysozoa</taxon>
        <taxon>Tardigrada</taxon>
        <taxon>Eutardigrada</taxon>
        <taxon>Parachela</taxon>
        <taxon>Hypsibioidea</taxon>
        <taxon>Hypsibiidae</taxon>
        <taxon>Hypsibius</taxon>
    </lineage>
</organism>
<dbReference type="GO" id="GO:0016020">
    <property type="term" value="C:membrane"/>
    <property type="evidence" value="ECO:0007669"/>
    <property type="project" value="UniProtKB-SubCell"/>
</dbReference>
<feature type="transmembrane region" description="Helical" evidence="5">
    <location>
        <begin position="85"/>
        <end position="107"/>
    </location>
</feature>
<dbReference type="InterPro" id="IPR013604">
    <property type="entry name" value="7TM_chemorcpt"/>
</dbReference>
<sequence>MGFIPRMSLLECLRFQTGLLALLGFIPGERKNRATSLLGFCLATCILLGNWFCGVLQCAGFYYLFTINELAEGNTGHKVNPLIKAFTWTPFIFICGRAAIVLTIFFIKRPKWQRIVEMTDGLMNSFYGGDHDRNLVEFQKWKRLSKSLLIVSLFSHVGWEVLEWRNFMIGTGKADLWAKDALSPLPWDIALWEYLIIWTLCSTVPYLLSQVVFSVIILFGRFLSSCLCKIVTSIEVLEKALIENVVLGDFKRSHAVADELTRLHRLHFQVAEFGHFLSDTYGLILFVIYGLDVMTILGFVATVIVGTVKSIIGRIMLGYSILAFGMYATLFLFPLVQVHEQGHRINSALYSLTVTASHIMQTVQGYSLRIVSQAFLTATKDRVLGFHGAGIIHITRGFLAATFTLILSFAVVTNEFVDKATKTGCEMAGGVAAVHEETPFALRDLIANVTHHPDV</sequence>
<evidence type="ECO:0000313" key="6">
    <source>
        <dbReference type="EMBL" id="OQV17874.1"/>
    </source>
</evidence>
<keyword evidence="2 5" id="KW-0812">Transmembrane</keyword>
<accession>A0A1W0WRQ2</accession>
<evidence type="ECO:0000256" key="3">
    <source>
        <dbReference type="ARBA" id="ARBA00022989"/>
    </source>
</evidence>
<proteinExistence type="predicted"/>
<reference evidence="7" key="1">
    <citation type="submission" date="2017-01" db="EMBL/GenBank/DDBJ databases">
        <title>Comparative genomics of anhydrobiosis in the tardigrade Hypsibius dujardini.</title>
        <authorList>
            <person name="Yoshida Y."/>
            <person name="Koutsovoulos G."/>
            <person name="Laetsch D."/>
            <person name="Stevens L."/>
            <person name="Kumar S."/>
            <person name="Horikawa D."/>
            <person name="Ishino K."/>
            <person name="Komine S."/>
            <person name="Tomita M."/>
            <person name="Blaxter M."/>
            <person name="Arakawa K."/>
        </authorList>
    </citation>
    <scope>NUCLEOTIDE SEQUENCE [LARGE SCALE GENOMIC DNA]</scope>
    <source>
        <strain evidence="7">Z151</strain>
    </source>
</reference>
<evidence type="ECO:0000256" key="4">
    <source>
        <dbReference type="ARBA" id="ARBA00023136"/>
    </source>
</evidence>
<dbReference type="Proteomes" id="UP000192578">
    <property type="component" value="Unassembled WGS sequence"/>
</dbReference>
<keyword evidence="3 5" id="KW-1133">Transmembrane helix</keyword>
<comment type="caution">
    <text evidence="6">The sequence shown here is derived from an EMBL/GenBank/DDBJ whole genome shotgun (WGS) entry which is preliminary data.</text>
</comment>
<comment type="subcellular location">
    <subcellularLocation>
        <location evidence="1">Membrane</location>
        <topology evidence="1">Multi-pass membrane protein</topology>
    </subcellularLocation>
</comment>
<gene>
    <name evidence="6" type="ORF">BV898_08005</name>
</gene>
<evidence type="ECO:0000256" key="1">
    <source>
        <dbReference type="ARBA" id="ARBA00004141"/>
    </source>
</evidence>
<name>A0A1W0WRQ2_HYPEX</name>
<feature type="transmembrane region" description="Helical" evidence="5">
    <location>
        <begin position="37"/>
        <end position="65"/>
    </location>
</feature>
<dbReference type="OrthoDB" id="10619585at2759"/>
<dbReference type="AlphaFoldDB" id="A0A1W0WRQ2"/>
<feature type="transmembrane region" description="Helical" evidence="5">
    <location>
        <begin position="283"/>
        <end position="305"/>
    </location>
</feature>
<dbReference type="EMBL" id="MTYJ01000055">
    <property type="protein sequence ID" value="OQV17874.1"/>
    <property type="molecule type" value="Genomic_DNA"/>
</dbReference>
<dbReference type="Pfam" id="PF08395">
    <property type="entry name" value="7tm_7"/>
    <property type="match status" value="1"/>
</dbReference>
<feature type="transmembrane region" description="Helical" evidence="5">
    <location>
        <begin position="386"/>
        <end position="412"/>
    </location>
</feature>
<evidence type="ECO:0000256" key="5">
    <source>
        <dbReference type="SAM" id="Phobius"/>
    </source>
</evidence>
<feature type="transmembrane region" description="Helical" evidence="5">
    <location>
        <begin position="311"/>
        <end position="336"/>
    </location>
</feature>